<evidence type="ECO:0000256" key="1">
    <source>
        <dbReference type="SAM" id="MobiDB-lite"/>
    </source>
</evidence>
<sequence length="222" mass="23842">MSNRDPYTFLNQSSIPKPIITAIHGILKAWDMPTSNPTNPTTDDHSYLNHFHPDGILHVITAEPTKGAAAIKKLHDTMLNPRTGPVVKLQHFCDKVFLMPGRVDSLPPASASASASVPKDIQQGADHHSQTDKSHKTEAIFTGKLTSTLITGEEITTDFATWIVLAPATSLDDTNAEKTGGEGGSKRDADAEPELSLRVEYLRVFSDTCALTAAIAAMGNGK</sequence>
<accession>A0AAN6ERB1</accession>
<gene>
    <name evidence="2" type="ORF">HRR80_006212</name>
</gene>
<dbReference type="EMBL" id="JAJGCB010000012">
    <property type="protein sequence ID" value="KAJ8990081.1"/>
    <property type="molecule type" value="Genomic_DNA"/>
</dbReference>
<feature type="compositionally biased region" description="Basic and acidic residues" evidence="1">
    <location>
        <begin position="175"/>
        <end position="192"/>
    </location>
</feature>
<proteinExistence type="predicted"/>
<feature type="compositionally biased region" description="Basic and acidic residues" evidence="1">
    <location>
        <begin position="125"/>
        <end position="137"/>
    </location>
</feature>
<protein>
    <submittedName>
        <fullName evidence="2">Uncharacterized protein</fullName>
    </submittedName>
</protein>
<feature type="region of interest" description="Disordered" evidence="1">
    <location>
        <begin position="108"/>
        <end position="137"/>
    </location>
</feature>
<evidence type="ECO:0000313" key="2">
    <source>
        <dbReference type="EMBL" id="KAJ8990081.1"/>
    </source>
</evidence>
<dbReference type="Proteomes" id="UP001161757">
    <property type="component" value="Unassembled WGS sequence"/>
</dbReference>
<evidence type="ECO:0000313" key="3">
    <source>
        <dbReference type="Proteomes" id="UP001161757"/>
    </source>
</evidence>
<comment type="caution">
    <text evidence="2">The sequence shown here is derived from an EMBL/GenBank/DDBJ whole genome shotgun (WGS) entry which is preliminary data.</text>
</comment>
<name>A0AAN6ERB1_EXODE</name>
<reference evidence="2" key="1">
    <citation type="submission" date="2023-01" db="EMBL/GenBank/DDBJ databases">
        <title>Exophiala dermititidis isolated from Cystic Fibrosis Patient.</title>
        <authorList>
            <person name="Kurbessoian T."/>
            <person name="Crocker A."/>
            <person name="Murante D."/>
            <person name="Hogan D.A."/>
            <person name="Stajich J.E."/>
        </authorList>
    </citation>
    <scope>NUCLEOTIDE SEQUENCE</scope>
    <source>
        <strain evidence="2">Ex8</strain>
    </source>
</reference>
<organism evidence="2 3">
    <name type="scientific">Exophiala dermatitidis</name>
    <name type="common">Black yeast-like fungus</name>
    <name type="synonym">Wangiella dermatitidis</name>
    <dbReference type="NCBI Taxonomy" id="5970"/>
    <lineage>
        <taxon>Eukaryota</taxon>
        <taxon>Fungi</taxon>
        <taxon>Dikarya</taxon>
        <taxon>Ascomycota</taxon>
        <taxon>Pezizomycotina</taxon>
        <taxon>Eurotiomycetes</taxon>
        <taxon>Chaetothyriomycetidae</taxon>
        <taxon>Chaetothyriales</taxon>
        <taxon>Herpotrichiellaceae</taxon>
        <taxon>Exophiala</taxon>
    </lineage>
</organism>
<feature type="region of interest" description="Disordered" evidence="1">
    <location>
        <begin position="173"/>
        <end position="192"/>
    </location>
</feature>
<dbReference type="AlphaFoldDB" id="A0AAN6ERB1"/>